<dbReference type="GO" id="GO:0005874">
    <property type="term" value="C:microtubule"/>
    <property type="evidence" value="ECO:0000318"/>
    <property type="project" value="GO_Central"/>
</dbReference>
<feature type="compositionally biased region" description="Low complexity" evidence="1">
    <location>
        <begin position="361"/>
        <end position="380"/>
    </location>
</feature>
<dbReference type="GO" id="GO:0045202">
    <property type="term" value="C:synapse"/>
    <property type="evidence" value="ECO:0000318"/>
    <property type="project" value="GO_Central"/>
</dbReference>
<dbReference type="GO" id="GO:0043025">
    <property type="term" value="C:neuronal cell body"/>
    <property type="evidence" value="ECO:0000318"/>
    <property type="project" value="GO_Central"/>
</dbReference>
<reference evidence="2" key="2">
    <citation type="submission" date="2022-06" db="UniProtKB">
        <authorList>
            <consortium name="EnsemblMetazoa"/>
        </authorList>
    </citation>
    <scope>IDENTIFICATION</scope>
    <source>
        <strain evidence="2">PS312</strain>
    </source>
</reference>
<evidence type="ECO:0000313" key="3">
    <source>
        <dbReference type="Proteomes" id="UP000005239"/>
    </source>
</evidence>
<feature type="compositionally biased region" description="Low complexity" evidence="1">
    <location>
        <begin position="251"/>
        <end position="280"/>
    </location>
</feature>
<sequence>MVFLSPSSTESAFIFSTDDGSDAYVLDIKGIYALVDGGAEPLGFTNCLRTPSASIVSSAAPSGLINAREMNKQPDSLVAVIGNLPSAAALKDAAAAEPLRELYKTLSLPPVVAQLKGAKPEPLVIHKGLSSGTLSVYTLAGDAKDAEAVAKAYQSGTSESIEAAAAAASSVLLMVWQPVREDAPIKRVLHLGSAPLPRIQQALDRARALPFLQSATASAASLKAKPAAGTAARPTAGAAAPAARPAARAAPAATATAAAKPAARAAPTARPAASLRAPPTSIAAVPKSSSARASMPARPAAAAAASGPAASSAARPARASTATSSRPTAAAAAPAARAAARPTAGGAGKEEVAKKTIVSKSAAAPSSARASPSGTASSRTPVKGAAAPSSARKSTAAAGAATAAAGAAVATVAATTVVAAAALSDPTPVQHEDAESAAAAPAAHPSISVSIDDMDDDVHQTPGGLPVPASPTIIPATPQPPMSPEPMDEDHHQEEHVPSSPEPSEVSAVDVDDKWLQQQEQPAAPAAEEPKKEEADVVPSAPLEPEPTVPSAPILEPAASVDEPECVKELVEEEPEPDHKPALPTPGSDDVHEDLGPKKDEEVDEDPYKPALAADEEPEPTQPAAPAPTPVDPSVTGGGAGEVGDLLGDFGGDQPQQPGDDGLLDSLEEPMKKMQISMDTDKLAEELGLTGDGEQKRAEGECSLLDLTQESTMDTDLEKTQNSSVVESAHEYDDYGHLSPVGGAAGDLLADMQRKLSQQAEESLLTAAADPFIAGLASTVVEAATIDGAKSTLESLISNSRGVESPTGDKLLSFRSSGYENPDEPKEVKYEETDPAIDEVLTKLADESDMVNGALRNVKLNGHGDSTPSATTNNGHLSHPSPLDGGGVEVHGNGWPEGTTMHLPAPSTTTTKGAAAGKFKLAGPVHVDMVTVPHRGKHILLTDEAASIEFFSSVRSSIYLLQTGGDVPVHVLDGWKRGKGAWAANVPSRLIPTHHNETVARWAADNQEELAEIGLTVATPVDLTTLTYPDGQAKACTVVL</sequence>
<evidence type="ECO:0000256" key="1">
    <source>
        <dbReference type="SAM" id="MobiDB-lite"/>
    </source>
</evidence>
<organism evidence="2 3">
    <name type="scientific">Pristionchus pacificus</name>
    <name type="common">Parasitic nematode worm</name>
    <dbReference type="NCBI Taxonomy" id="54126"/>
    <lineage>
        <taxon>Eukaryota</taxon>
        <taxon>Metazoa</taxon>
        <taxon>Ecdysozoa</taxon>
        <taxon>Nematoda</taxon>
        <taxon>Chromadorea</taxon>
        <taxon>Rhabditida</taxon>
        <taxon>Rhabditina</taxon>
        <taxon>Diplogasteromorpha</taxon>
        <taxon>Diplogasteroidea</taxon>
        <taxon>Neodiplogasteridae</taxon>
        <taxon>Pristionchus</taxon>
    </lineage>
</organism>
<feature type="region of interest" description="Disordered" evidence="1">
    <location>
        <begin position="449"/>
        <end position="698"/>
    </location>
</feature>
<dbReference type="AlphaFoldDB" id="A0A8R1U867"/>
<dbReference type="EnsemblMetazoa" id="PPA11160.1">
    <property type="protein sequence ID" value="PPA11160.1"/>
    <property type="gene ID" value="WBGene00100714"/>
</dbReference>
<feature type="region of interest" description="Disordered" evidence="1">
    <location>
        <begin position="800"/>
        <end position="828"/>
    </location>
</feature>
<dbReference type="GO" id="GO:0005875">
    <property type="term" value="C:microtubule associated complex"/>
    <property type="evidence" value="ECO:0000318"/>
    <property type="project" value="GO_Central"/>
</dbReference>
<dbReference type="PANTHER" id="PTHR13843">
    <property type="entry name" value="MICROTUBULE-ASSOCIATED PROTEIN"/>
    <property type="match status" value="1"/>
</dbReference>
<dbReference type="GO" id="GO:0030425">
    <property type="term" value="C:dendrite"/>
    <property type="evidence" value="ECO:0000318"/>
    <property type="project" value="GO_Central"/>
</dbReference>
<dbReference type="InterPro" id="IPR026074">
    <property type="entry name" value="MAP1"/>
</dbReference>
<dbReference type="GO" id="GO:0016358">
    <property type="term" value="P:dendrite development"/>
    <property type="evidence" value="ECO:0000318"/>
    <property type="project" value="GO_Central"/>
</dbReference>
<feature type="compositionally biased region" description="Pro residues" evidence="1">
    <location>
        <begin position="620"/>
        <end position="631"/>
    </location>
</feature>
<accession>A0A8R1U867</accession>
<dbReference type="GO" id="GO:0003779">
    <property type="term" value="F:actin binding"/>
    <property type="evidence" value="ECO:0000318"/>
    <property type="project" value="GO_Central"/>
</dbReference>
<feature type="region of interest" description="Disordered" evidence="1">
    <location>
        <begin position="860"/>
        <end position="886"/>
    </location>
</feature>
<feature type="compositionally biased region" description="Low complexity" evidence="1">
    <location>
        <begin position="288"/>
        <end position="344"/>
    </location>
</feature>
<proteinExistence type="predicted"/>
<reference evidence="3" key="1">
    <citation type="journal article" date="2008" name="Nat. Genet.">
        <title>The Pristionchus pacificus genome provides a unique perspective on nematode lifestyle and parasitism.</title>
        <authorList>
            <person name="Dieterich C."/>
            <person name="Clifton S.W."/>
            <person name="Schuster L.N."/>
            <person name="Chinwalla A."/>
            <person name="Delehaunty K."/>
            <person name="Dinkelacker I."/>
            <person name="Fulton L."/>
            <person name="Fulton R."/>
            <person name="Godfrey J."/>
            <person name="Minx P."/>
            <person name="Mitreva M."/>
            <person name="Roeseler W."/>
            <person name="Tian H."/>
            <person name="Witte H."/>
            <person name="Yang S.P."/>
            <person name="Wilson R.K."/>
            <person name="Sommer R.J."/>
        </authorList>
    </citation>
    <scope>NUCLEOTIDE SEQUENCE [LARGE SCALE GENOMIC DNA]</scope>
    <source>
        <strain evidence="3">PS312</strain>
    </source>
</reference>
<feature type="compositionally biased region" description="Low complexity" evidence="1">
    <location>
        <begin position="498"/>
        <end position="509"/>
    </location>
</feature>
<feature type="compositionally biased region" description="Polar residues" evidence="1">
    <location>
        <begin position="864"/>
        <end position="876"/>
    </location>
</feature>
<dbReference type="GO" id="GO:0005829">
    <property type="term" value="C:cytosol"/>
    <property type="evidence" value="ECO:0000318"/>
    <property type="project" value="GO_Central"/>
</dbReference>
<evidence type="ECO:0000313" key="2">
    <source>
        <dbReference type="EnsemblMetazoa" id="PPA11160.1"/>
    </source>
</evidence>
<keyword evidence="3" id="KW-1185">Reference proteome</keyword>
<dbReference type="GO" id="GO:0008017">
    <property type="term" value="F:microtubule binding"/>
    <property type="evidence" value="ECO:0000318"/>
    <property type="project" value="GO_Central"/>
</dbReference>
<dbReference type="GO" id="GO:0007409">
    <property type="term" value="P:axonogenesis"/>
    <property type="evidence" value="ECO:0000318"/>
    <property type="project" value="GO_Central"/>
</dbReference>
<name>A0A8R1U867_PRIPA</name>
<gene>
    <name evidence="2" type="primary">WBGene00100714</name>
</gene>
<dbReference type="GO" id="GO:0031114">
    <property type="term" value="P:regulation of microtubule depolymerization"/>
    <property type="evidence" value="ECO:0000318"/>
    <property type="project" value="GO_Central"/>
</dbReference>
<dbReference type="Proteomes" id="UP000005239">
    <property type="component" value="Unassembled WGS sequence"/>
</dbReference>
<dbReference type="GO" id="GO:0000226">
    <property type="term" value="P:microtubule cytoskeleton organization"/>
    <property type="evidence" value="ECO:0000318"/>
    <property type="project" value="GO_Central"/>
</dbReference>
<dbReference type="PANTHER" id="PTHR13843:SF12">
    <property type="entry name" value="ATPASE F1_V1_A1 COMPLEX ALPHA_BETA SUBUNIT NUCLEOTIDE-BINDING DOMAIN-CONTAINING PROTEIN"/>
    <property type="match status" value="1"/>
</dbReference>
<feature type="compositionally biased region" description="Low complexity" evidence="1">
    <location>
        <begin position="643"/>
        <end position="661"/>
    </location>
</feature>
<feature type="region of interest" description="Disordered" evidence="1">
    <location>
        <begin position="251"/>
        <end position="388"/>
    </location>
</feature>
<feature type="compositionally biased region" description="Basic and acidic residues" evidence="1">
    <location>
        <begin position="589"/>
        <end position="601"/>
    </location>
</feature>
<feature type="compositionally biased region" description="Low complexity" evidence="1">
    <location>
        <begin position="517"/>
        <end position="527"/>
    </location>
</feature>
<protein>
    <submittedName>
        <fullName evidence="2">Maph-1.3</fullName>
    </submittedName>
</protein>